<dbReference type="RefSeq" id="XP_066921935.1">
    <property type="nucleotide sequence ID" value="XM_067065834.1"/>
</dbReference>
<organism evidence="2 3">
    <name type="scientific">Clytia hemisphaerica</name>
    <dbReference type="NCBI Taxonomy" id="252671"/>
    <lineage>
        <taxon>Eukaryota</taxon>
        <taxon>Metazoa</taxon>
        <taxon>Cnidaria</taxon>
        <taxon>Hydrozoa</taxon>
        <taxon>Hydroidolina</taxon>
        <taxon>Leptothecata</taxon>
        <taxon>Obeliida</taxon>
        <taxon>Clytiidae</taxon>
        <taxon>Clytia</taxon>
    </lineage>
</organism>
<proteinExistence type="predicted"/>
<keyword evidence="1" id="KW-0732">Signal</keyword>
<dbReference type="Proteomes" id="UP000594262">
    <property type="component" value="Unplaced"/>
</dbReference>
<reference evidence="2" key="1">
    <citation type="submission" date="2021-01" db="UniProtKB">
        <authorList>
            <consortium name="EnsemblMetazoa"/>
        </authorList>
    </citation>
    <scope>IDENTIFICATION</scope>
</reference>
<evidence type="ECO:0008006" key="4">
    <source>
        <dbReference type="Google" id="ProtNLM"/>
    </source>
</evidence>
<evidence type="ECO:0000313" key="2">
    <source>
        <dbReference type="EnsemblMetazoa" id="CLYHEMP000775.1"/>
    </source>
</evidence>
<protein>
    <recommendedName>
        <fullName evidence="4">Cnidarian restricted protein</fullName>
    </recommendedName>
</protein>
<sequence>MRVIFALCLLVVCAVQISDQHRRRPGKPIFNRRRCRPICRRWTYQLRRKYQQCLSESGNLQSEVDSLKNALNSTGFVLEIAPQDIEPPTADELELVRTGLIDTLQNITFNSTGNATLPGKRKRRSVDQCPQDRRQILATIDMSTGIPPGKVNTEFLGYTDSLGLIDSNLIHSCAECRYRIRIEGYIPEVHQHVICLKDTKPLCMGGIGQCAKLEVLTQVYNPQARDINNIVFNKGCSCQQSEVWSFLGDGNN</sequence>
<feature type="signal peptide" evidence="1">
    <location>
        <begin position="1"/>
        <end position="20"/>
    </location>
</feature>
<dbReference type="EnsemblMetazoa" id="CLYHEMT000775.1">
    <property type="protein sequence ID" value="CLYHEMP000775.1"/>
    <property type="gene ID" value="CLYHEMG000775"/>
</dbReference>
<keyword evidence="3" id="KW-1185">Reference proteome</keyword>
<dbReference type="AlphaFoldDB" id="A0A7M5WQ70"/>
<name>A0A7M5WQ70_9CNID</name>
<feature type="chain" id="PRO_5029768471" description="Cnidarian restricted protein" evidence="1">
    <location>
        <begin position="21"/>
        <end position="252"/>
    </location>
</feature>
<accession>A0A7M5WQ70</accession>
<evidence type="ECO:0000256" key="1">
    <source>
        <dbReference type="SAM" id="SignalP"/>
    </source>
</evidence>
<dbReference type="GeneID" id="136809315"/>
<evidence type="ECO:0000313" key="3">
    <source>
        <dbReference type="Proteomes" id="UP000594262"/>
    </source>
</evidence>